<evidence type="ECO:0000256" key="10">
    <source>
        <dbReference type="ARBA" id="ARBA00022806"/>
    </source>
</evidence>
<evidence type="ECO:0000313" key="19">
    <source>
        <dbReference type="Proteomes" id="UP000053237"/>
    </source>
</evidence>
<evidence type="ECO:0000256" key="2">
    <source>
        <dbReference type="ARBA" id="ARBA00008010"/>
    </source>
</evidence>
<evidence type="ECO:0000256" key="9">
    <source>
        <dbReference type="ARBA" id="ARBA00022801"/>
    </source>
</evidence>
<evidence type="ECO:0000256" key="8">
    <source>
        <dbReference type="ARBA" id="ARBA00022771"/>
    </source>
</evidence>
<keyword evidence="15" id="KW-0131">Cell cycle</keyword>
<dbReference type="GO" id="GO:0000727">
    <property type="term" value="P:double-strand break repair via break-induced replication"/>
    <property type="evidence" value="ECO:0007669"/>
    <property type="project" value="TreeGrafter"/>
</dbReference>
<dbReference type="EC" id="3.6.4.12" evidence="3"/>
<evidence type="ECO:0000256" key="3">
    <source>
        <dbReference type="ARBA" id="ARBA00012551"/>
    </source>
</evidence>
<dbReference type="SUPFAM" id="SSF52540">
    <property type="entry name" value="P-loop containing nucleoside triphosphate hydrolases"/>
    <property type="match status" value="1"/>
</dbReference>
<dbReference type="PANTHER" id="PTHR11630">
    <property type="entry name" value="DNA REPLICATION LICENSING FACTOR MCM FAMILY MEMBER"/>
    <property type="match status" value="1"/>
</dbReference>
<keyword evidence="13" id="KW-0238">DNA-binding</keyword>
<dbReference type="SUPFAM" id="SSF50249">
    <property type="entry name" value="Nucleic acid-binding proteins"/>
    <property type="match status" value="1"/>
</dbReference>
<keyword evidence="12" id="KW-0067">ATP-binding</keyword>
<dbReference type="InterPro" id="IPR033762">
    <property type="entry name" value="MCM_OB"/>
</dbReference>
<feature type="region of interest" description="Disordered" evidence="16">
    <location>
        <begin position="1"/>
        <end position="72"/>
    </location>
</feature>
<dbReference type="Pfam" id="PF17855">
    <property type="entry name" value="MCM_lid"/>
    <property type="match status" value="1"/>
</dbReference>
<accession>A0A024FTJ6</accession>
<evidence type="ECO:0000256" key="1">
    <source>
        <dbReference type="ARBA" id="ARBA00004123"/>
    </source>
</evidence>
<keyword evidence="9" id="KW-0378">Hydrolase</keyword>
<dbReference type="PRINTS" id="PR01657">
    <property type="entry name" value="MCMFAMILY"/>
</dbReference>
<dbReference type="InterPro" id="IPR012340">
    <property type="entry name" value="NA-bd_OB-fold"/>
</dbReference>
<name>A0A024FTJ6_9STRA</name>
<dbReference type="InterPro" id="IPR059098">
    <property type="entry name" value="WHD_MCM2"/>
</dbReference>
<dbReference type="Pfam" id="PF17207">
    <property type="entry name" value="MCM_OB"/>
    <property type="match status" value="1"/>
</dbReference>
<gene>
    <name evidence="18" type="ORF">BN9_098980</name>
</gene>
<dbReference type="GO" id="GO:0043138">
    <property type="term" value="F:3'-5' DNA helicase activity"/>
    <property type="evidence" value="ECO:0007669"/>
    <property type="project" value="TreeGrafter"/>
</dbReference>
<evidence type="ECO:0000256" key="6">
    <source>
        <dbReference type="ARBA" id="ARBA00022723"/>
    </source>
</evidence>
<comment type="caution">
    <text evidence="18">The sequence shown here is derived from an EMBL/GenBank/DDBJ whole genome shotgun (WGS) entry which is preliminary data.</text>
</comment>
<keyword evidence="5" id="KW-0235">DNA replication</keyword>
<keyword evidence="19" id="KW-1185">Reference proteome</keyword>
<keyword evidence="6" id="KW-0479">Metal-binding</keyword>
<dbReference type="InterPro" id="IPR027417">
    <property type="entry name" value="P-loop_NTPase"/>
</dbReference>
<dbReference type="Gene3D" id="2.20.28.10">
    <property type="match status" value="1"/>
</dbReference>
<dbReference type="GO" id="GO:1902975">
    <property type="term" value="P:mitotic DNA replication initiation"/>
    <property type="evidence" value="ECO:0007669"/>
    <property type="project" value="TreeGrafter"/>
</dbReference>
<comment type="similarity">
    <text evidence="2">Belongs to the MCM family.</text>
</comment>
<dbReference type="Gene3D" id="2.40.50.140">
    <property type="entry name" value="Nucleic acid-binding proteins"/>
    <property type="match status" value="1"/>
</dbReference>
<dbReference type="Pfam" id="PF23669">
    <property type="entry name" value="WHD_MCM2"/>
    <property type="match status" value="1"/>
</dbReference>
<dbReference type="FunCoup" id="A0A024FTJ6">
    <property type="interactions" value="581"/>
</dbReference>
<dbReference type="FunFam" id="3.40.50.300:FF:000138">
    <property type="entry name" value="DNA helicase"/>
    <property type="match status" value="1"/>
</dbReference>
<feature type="compositionally biased region" description="Polar residues" evidence="16">
    <location>
        <begin position="53"/>
        <end position="71"/>
    </location>
</feature>
<dbReference type="GO" id="GO:0017116">
    <property type="term" value="F:single-stranded DNA helicase activity"/>
    <property type="evidence" value="ECO:0007669"/>
    <property type="project" value="TreeGrafter"/>
</dbReference>
<evidence type="ECO:0000256" key="12">
    <source>
        <dbReference type="ARBA" id="ARBA00022840"/>
    </source>
</evidence>
<evidence type="ECO:0000256" key="15">
    <source>
        <dbReference type="ARBA" id="ARBA00023306"/>
    </source>
</evidence>
<organism evidence="18 19">
    <name type="scientific">Albugo candida</name>
    <dbReference type="NCBI Taxonomy" id="65357"/>
    <lineage>
        <taxon>Eukaryota</taxon>
        <taxon>Sar</taxon>
        <taxon>Stramenopiles</taxon>
        <taxon>Oomycota</taxon>
        <taxon>Peronosporomycetes</taxon>
        <taxon>Albuginales</taxon>
        <taxon>Albuginaceae</taxon>
        <taxon>Albugo</taxon>
    </lineage>
</organism>
<dbReference type="GO" id="GO:0008270">
    <property type="term" value="F:zinc ion binding"/>
    <property type="evidence" value="ECO:0007669"/>
    <property type="project" value="UniProtKB-KW"/>
</dbReference>
<dbReference type="InParanoid" id="A0A024FTJ6"/>
<dbReference type="GO" id="GO:0042555">
    <property type="term" value="C:MCM complex"/>
    <property type="evidence" value="ECO:0007669"/>
    <property type="project" value="InterPro"/>
</dbReference>
<dbReference type="Pfam" id="PF00493">
    <property type="entry name" value="MCM"/>
    <property type="match status" value="1"/>
</dbReference>
<dbReference type="EMBL" id="CAIX01000243">
    <property type="protein sequence ID" value="CCI10438.1"/>
    <property type="molecule type" value="Genomic_DNA"/>
</dbReference>
<evidence type="ECO:0000256" key="13">
    <source>
        <dbReference type="ARBA" id="ARBA00023125"/>
    </source>
</evidence>
<dbReference type="AlphaFoldDB" id="A0A024FTJ6"/>
<dbReference type="PANTHER" id="PTHR11630:SF44">
    <property type="entry name" value="DNA REPLICATION LICENSING FACTOR MCM2"/>
    <property type="match status" value="1"/>
</dbReference>
<sequence length="964" mass="110516">MAENEQDLDPRISVRAQIMDQDASMNSDSNGSTSSIASNSVPTRKRRRLRRGTPSQPLDLNPQSIEPTALNQEPEILNKIRKSLNEEIEFEQVQDEIVEELDITETERIYFSQDEEEEEGEDLLENAENDYRPMDTLDQYDPEQLDAREYEAMDYDTKQQVEEALNRRDAREGRVAQMFQDDQETEHDDAHRHRLRQPFVDDIEVPVEDEIINLENFDVPLREWIASERPRNEIKRRFRYFLNSFKDKQNRLLYHEKFVRMAQKNEQSLEIEIGDIIQQMSMIAAWIVEAPREMLSILDEVAKSVMLSLFPYYDTIHDEIHVRILDLPGTERLRDLRTAHLNFLIKVSGVVTRRTSIFPQLKLVKLNCTACGALIGPFTQHQQEIQITSCPECHSKSRFFPINMERTVFRNYQRITLQESPSSVPPGRVPRSKDVILLADLIDQARPGDEIAVTGVYCNVPSLSLFNRDHFPVFQTVIEANHVERRASVLGQHSLTMEDKKRILKLSKSPNIAQSIIRSMAPSIFGHWHVKTAIALALFGGKAKFVKNSRIRGDINVLLVGDPGTAKSQFLKFVKTTAPRAVYSTGKGASAVGLTAAVIRDPFTKEWVLQGGALVLADKGVCLIDEFDKMNEQDRTSIHEAMEQQSISISKAGIVTSLQARCSVMAAANPINGRYDPTRTFSENVELTDPILQRFDVLCVLQDQVDPVNDERLANFVISSHMRCSARRNHTHNEMDAHEQNDRGVAGIHIDDTGNTNTSIDTELVLDTDLLRKYLLYARTFVDPVVSNDVDTRKVETFYAQLRKASQHTGAVPIAVRHIESLFRMAEAHARMHLREFVINEDIDLAIRVMTESLCAAQKFTFQRQWRRLFRRYLTHREDHNLLILHILQELVQSAYTYYQLQTRTQRGAMDRPRTQEIRVMCSDLASKAKIAGIYDIADFFESSLFLKQGFRLGPTGDYIVKDL</sequence>
<evidence type="ECO:0000256" key="16">
    <source>
        <dbReference type="SAM" id="MobiDB-lite"/>
    </source>
</evidence>
<keyword evidence="14" id="KW-0539">Nucleus</keyword>
<evidence type="ECO:0000256" key="11">
    <source>
        <dbReference type="ARBA" id="ARBA00022833"/>
    </source>
</evidence>
<dbReference type="Gene3D" id="3.40.50.300">
    <property type="entry name" value="P-loop containing nucleotide triphosphate hydrolases"/>
    <property type="match status" value="1"/>
</dbReference>
<keyword evidence="10" id="KW-0347">Helicase</keyword>
<dbReference type="PRINTS" id="PR01658">
    <property type="entry name" value="MCMPROTEIN2"/>
</dbReference>
<evidence type="ECO:0000256" key="7">
    <source>
        <dbReference type="ARBA" id="ARBA00022741"/>
    </source>
</evidence>
<feature type="compositionally biased region" description="Low complexity" evidence="16">
    <location>
        <begin position="24"/>
        <end position="40"/>
    </location>
</feature>
<dbReference type="GO" id="GO:0005524">
    <property type="term" value="F:ATP binding"/>
    <property type="evidence" value="ECO:0007669"/>
    <property type="project" value="UniProtKB-KW"/>
</dbReference>
<reference evidence="18 19" key="1">
    <citation type="submission" date="2012-05" db="EMBL/GenBank/DDBJ databases">
        <title>Recombination and specialization in a pathogen metapopulation.</title>
        <authorList>
            <person name="Gardiner A."/>
            <person name="Kemen E."/>
            <person name="Schultz-Larsen T."/>
            <person name="MacLean D."/>
            <person name="Van Oosterhout C."/>
            <person name="Jones J.D.G."/>
        </authorList>
    </citation>
    <scope>NUCLEOTIDE SEQUENCE [LARGE SCALE GENOMIC DNA]</scope>
    <source>
        <strain evidence="18 19">Ac Nc2</strain>
    </source>
</reference>
<dbReference type="STRING" id="65357.A0A024FTJ6"/>
<dbReference type="Gene3D" id="3.30.1640.10">
    <property type="entry name" value="mini-chromosome maintenance (MCM) complex, chain A, domain 1"/>
    <property type="match status" value="1"/>
</dbReference>
<keyword evidence="7" id="KW-0547">Nucleotide-binding</keyword>
<dbReference type="GO" id="GO:0016787">
    <property type="term" value="F:hydrolase activity"/>
    <property type="evidence" value="ECO:0007669"/>
    <property type="project" value="UniProtKB-KW"/>
</dbReference>
<dbReference type="Pfam" id="PF12619">
    <property type="entry name" value="MCM2_N"/>
    <property type="match status" value="1"/>
</dbReference>
<dbReference type="SMART" id="SM00350">
    <property type="entry name" value="MCM"/>
    <property type="match status" value="1"/>
</dbReference>
<evidence type="ECO:0000256" key="4">
    <source>
        <dbReference type="ARBA" id="ARBA00018925"/>
    </source>
</evidence>
<dbReference type="InterPro" id="IPR031327">
    <property type="entry name" value="MCM"/>
</dbReference>
<dbReference type="Proteomes" id="UP000053237">
    <property type="component" value="Unassembled WGS sequence"/>
</dbReference>
<evidence type="ECO:0000313" key="18">
    <source>
        <dbReference type="EMBL" id="CCI10438.1"/>
    </source>
</evidence>
<dbReference type="Pfam" id="PF14551">
    <property type="entry name" value="MCM_N"/>
    <property type="match status" value="1"/>
</dbReference>
<dbReference type="OrthoDB" id="844at2759"/>
<evidence type="ECO:0000256" key="14">
    <source>
        <dbReference type="ARBA" id="ARBA00023242"/>
    </source>
</evidence>
<evidence type="ECO:0000259" key="17">
    <source>
        <dbReference type="PROSITE" id="PS50051"/>
    </source>
</evidence>
<feature type="domain" description="MCM C-terminal AAA(+) ATPase" evidence="17">
    <location>
        <begin position="512"/>
        <end position="717"/>
    </location>
</feature>
<dbReference type="GO" id="GO:0005634">
    <property type="term" value="C:nucleus"/>
    <property type="evidence" value="ECO:0007669"/>
    <property type="project" value="UniProtKB-SubCell"/>
</dbReference>
<dbReference type="PROSITE" id="PS50051">
    <property type="entry name" value="MCM_2"/>
    <property type="match status" value="1"/>
</dbReference>
<dbReference type="InterPro" id="IPR018525">
    <property type="entry name" value="MCM_CS"/>
</dbReference>
<keyword evidence="11" id="KW-0862">Zinc</keyword>
<comment type="subcellular location">
    <subcellularLocation>
        <location evidence="1">Nucleus</location>
    </subcellularLocation>
</comment>
<dbReference type="InterPro" id="IPR008045">
    <property type="entry name" value="MCM2"/>
</dbReference>
<dbReference type="InterPro" id="IPR027925">
    <property type="entry name" value="MCM_N"/>
</dbReference>
<dbReference type="PROSITE" id="PS00847">
    <property type="entry name" value="MCM_1"/>
    <property type="match status" value="1"/>
</dbReference>
<evidence type="ECO:0000256" key="5">
    <source>
        <dbReference type="ARBA" id="ARBA00022705"/>
    </source>
</evidence>
<dbReference type="GO" id="GO:0003697">
    <property type="term" value="F:single-stranded DNA binding"/>
    <property type="evidence" value="ECO:0007669"/>
    <property type="project" value="TreeGrafter"/>
</dbReference>
<dbReference type="InterPro" id="IPR001208">
    <property type="entry name" value="MCM_dom"/>
</dbReference>
<proteinExistence type="inferred from homology"/>
<dbReference type="InterPro" id="IPR041562">
    <property type="entry name" value="MCM_lid"/>
</dbReference>
<keyword evidence="8" id="KW-0863">Zinc-finger</keyword>
<protein>
    <recommendedName>
        <fullName evidence="4">DNA replication licensing factor MCM2</fullName>
        <ecNumber evidence="3">3.6.4.12</ecNumber>
    </recommendedName>
</protein>